<dbReference type="Proteomes" id="UP000077342">
    <property type="component" value="Unassembled WGS sequence"/>
</dbReference>
<evidence type="ECO:0000256" key="6">
    <source>
        <dbReference type="ARBA" id="ARBA00047473"/>
    </source>
</evidence>
<dbReference type="SMART" id="SM00984">
    <property type="entry name" value="UDPG_MGDP_dh_C"/>
    <property type="match status" value="1"/>
</dbReference>
<evidence type="ECO:0000313" key="13">
    <source>
        <dbReference type="Proteomes" id="UP000077342"/>
    </source>
</evidence>
<dbReference type="EMBL" id="LWCI01000103">
    <property type="protein sequence ID" value="KZS62809.1"/>
    <property type="molecule type" value="Genomic_DNA"/>
</dbReference>
<feature type="binding site" evidence="10">
    <location>
        <position position="34"/>
    </location>
    <ligand>
        <name>NAD(+)</name>
        <dbReference type="ChEBI" id="CHEBI:57540"/>
    </ligand>
</feature>
<dbReference type="EC" id="1.1.1.22" evidence="3 7"/>
<name>A0A164AU07_9MYCO</name>
<evidence type="ECO:0000259" key="11">
    <source>
        <dbReference type="SMART" id="SM00984"/>
    </source>
</evidence>
<dbReference type="PANTHER" id="PTHR43750:SF3">
    <property type="entry name" value="UDP-GLUCOSE 6-DEHYDROGENASE TUAD"/>
    <property type="match status" value="1"/>
</dbReference>
<keyword evidence="5 7" id="KW-0520">NAD</keyword>
<feature type="binding site" evidence="9">
    <location>
        <begin position="247"/>
        <end position="251"/>
    </location>
    <ligand>
        <name>substrate</name>
    </ligand>
</feature>
<dbReference type="SUPFAM" id="SSF48179">
    <property type="entry name" value="6-phosphogluconate dehydrogenase C-terminal domain-like"/>
    <property type="match status" value="1"/>
</dbReference>
<dbReference type="PANTHER" id="PTHR43750">
    <property type="entry name" value="UDP-GLUCOSE 6-DEHYDROGENASE TUAD"/>
    <property type="match status" value="1"/>
</dbReference>
<evidence type="ECO:0000256" key="8">
    <source>
        <dbReference type="PIRSR" id="PIRSR500134-1"/>
    </source>
</evidence>
<feature type="binding site" evidence="10">
    <location>
        <position position="153"/>
    </location>
    <ligand>
        <name>NAD(+)</name>
        <dbReference type="ChEBI" id="CHEBI:57540"/>
    </ligand>
</feature>
<evidence type="ECO:0000256" key="9">
    <source>
        <dbReference type="PIRSR" id="PIRSR500134-2"/>
    </source>
</evidence>
<evidence type="ECO:0000256" key="4">
    <source>
        <dbReference type="ARBA" id="ARBA00023002"/>
    </source>
</evidence>
<feature type="domain" description="UDP-glucose/GDP-mannose dehydrogenase C-terminal" evidence="11">
    <location>
        <begin position="312"/>
        <end position="415"/>
    </location>
</feature>
<feature type="binding site" evidence="10">
    <location>
        <position position="89"/>
    </location>
    <ligand>
        <name>NAD(+)</name>
        <dbReference type="ChEBI" id="CHEBI:57540"/>
    </ligand>
</feature>
<feature type="active site" description="Nucleophile" evidence="8">
    <location>
        <position position="258"/>
    </location>
</feature>
<dbReference type="PIRSF" id="PIRSF500134">
    <property type="entry name" value="UDPglc_DH_bac"/>
    <property type="match status" value="1"/>
</dbReference>
<dbReference type="UniPathway" id="UPA00038">
    <property type="reaction ID" value="UER00491"/>
</dbReference>
<accession>A0A164AU07</accession>
<evidence type="ECO:0000256" key="2">
    <source>
        <dbReference type="ARBA" id="ARBA00006601"/>
    </source>
</evidence>
<evidence type="ECO:0000256" key="10">
    <source>
        <dbReference type="PIRSR" id="PIRSR500134-3"/>
    </source>
</evidence>
<feature type="binding site" evidence="10">
    <location>
        <position position="261"/>
    </location>
    <ligand>
        <name>NAD(+)</name>
        <dbReference type="ChEBI" id="CHEBI:57540"/>
    </ligand>
</feature>
<evidence type="ECO:0000256" key="7">
    <source>
        <dbReference type="PIRNR" id="PIRNR000124"/>
    </source>
</evidence>
<reference evidence="13" key="1">
    <citation type="submission" date="2016-04" db="EMBL/GenBank/DDBJ databases">
        <authorList>
            <person name="Strapagiel D."/>
            <person name="Borowka P."/>
            <person name="Marciniak B."/>
            <person name="Bakula Z."/>
            <person name="Van Ingen J."/>
            <person name="Safianowska A."/>
            <person name="Dziadek J."/>
            <person name="Jagielski T."/>
        </authorList>
    </citation>
    <scope>NUCLEOTIDE SEQUENCE [LARGE SCALE GENOMIC DNA]</scope>
    <source>
        <strain evidence="13">1010001458</strain>
    </source>
</reference>
<dbReference type="InterPro" id="IPR036291">
    <property type="entry name" value="NAD(P)-bd_dom_sf"/>
</dbReference>
<evidence type="ECO:0000256" key="5">
    <source>
        <dbReference type="ARBA" id="ARBA00023027"/>
    </source>
</evidence>
<feature type="binding site" evidence="9">
    <location>
        <begin position="150"/>
        <end position="153"/>
    </location>
    <ligand>
        <name>substrate</name>
    </ligand>
</feature>
<comment type="pathway">
    <text evidence="1">Nucleotide-sugar biosynthesis; UDP-alpha-D-glucuronate biosynthesis; UDP-alpha-D-glucuronate from UDP-alpha-D-glucose: step 1/1.</text>
</comment>
<gene>
    <name evidence="12" type="ORF">A4G28_11875</name>
</gene>
<evidence type="ECO:0000313" key="12">
    <source>
        <dbReference type="EMBL" id="KZS62809.1"/>
    </source>
</evidence>
<feature type="binding site" evidence="9">
    <location>
        <position position="255"/>
    </location>
    <ligand>
        <name>substrate</name>
    </ligand>
</feature>
<dbReference type="Pfam" id="PF03721">
    <property type="entry name" value="UDPG_MGDP_dh_N"/>
    <property type="match status" value="1"/>
</dbReference>
<feature type="binding site" evidence="9">
    <location>
        <position position="202"/>
    </location>
    <ligand>
        <name>substrate</name>
    </ligand>
</feature>
<dbReference type="Gene3D" id="1.20.5.100">
    <property type="entry name" value="Cytochrome c1, transmembrane anchor, C-terminal"/>
    <property type="match status" value="1"/>
</dbReference>
<feature type="binding site" evidence="9">
    <location>
        <position position="319"/>
    </location>
    <ligand>
        <name>substrate</name>
    </ligand>
</feature>
<dbReference type="InterPro" id="IPR008927">
    <property type="entry name" value="6-PGluconate_DH-like_C_sf"/>
</dbReference>
<comment type="catalytic activity">
    <reaction evidence="6 7">
        <text>UDP-alpha-D-glucose + 2 NAD(+) + H2O = UDP-alpha-D-glucuronate + 2 NADH + 3 H(+)</text>
        <dbReference type="Rhea" id="RHEA:23596"/>
        <dbReference type="ChEBI" id="CHEBI:15377"/>
        <dbReference type="ChEBI" id="CHEBI:15378"/>
        <dbReference type="ChEBI" id="CHEBI:57540"/>
        <dbReference type="ChEBI" id="CHEBI:57945"/>
        <dbReference type="ChEBI" id="CHEBI:58052"/>
        <dbReference type="ChEBI" id="CHEBI:58885"/>
        <dbReference type="EC" id="1.1.1.22"/>
    </reaction>
</comment>
<dbReference type="GO" id="GO:0051287">
    <property type="term" value="F:NAD binding"/>
    <property type="evidence" value="ECO:0007669"/>
    <property type="project" value="InterPro"/>
</dbReference>
<feature type="binding site" evidence="10">
    <location>
        <position position="326"/>
    </location>
    <ligand>
        <name>NAD(+)</name>
        <dbReference type="ChEBI" id="CHEBI:57540"/>
    </ligand>
</feature>
<dbReference type="InterPro" id="IPR001732">
    <property type="entry name" value="UDP-Glc/GDP-Man_DH_N"/>
</dbReference>
<feature type="binding site" evidence="10">
    <location>
        <position position="39"/>
    </location>
    <ligand>
        <name>NAD(+)</name>
        <dbReference type="ChEBI" id="CHEBI:57540"/>
    </ligand>
</feature>
<evidence type="ECO:0000256" key="1">
    <source>
        <dbReference type="ARBA" id="ARBA00004701"/>
    </source>
</evidence>
<protein>
    <recommendedName>
        <fullName evidence="3 7">UDP-glucose 6-dehydrogenase</fullName>
        <ecNumber evidence="3 7">1.1.1.22</ecNumber>
    </recommendedName>
</protein>
<feature type="binding site" evidence="10">
    <location>
        <position position="124"/>
    </location>
    <ligand>
        <name>NAD(+)</name>
        <dbReference type="ChEBI" id="CHEBI:57540"/>
    </ligand>
</feature>
<dbReference type="InterPro" id="IPR036220">
    <property type="entry name" value="UDP-Glc/GDP-Man_DH_C_sf"/>
</dbReference>
<proteinExistence type="inferred from homology"/>
<dbReference type="SUPFAM" id="SSF52413">
    <property type="entry name" value="UDP-glucose/GDP-mannose dehydrogenase C-terminal domain"/>
    <property type="match status" value="1"/>
</dbReference>
<evidence type="ECO:0000256" key="3">
    <source>
        <dbReference type="ARBA" id="ARBA00012954"/>
    </source>
</evidence>
<comment type="caution">
    <text evidence="12">The sequence shown here is derived from an EMBL/GenBank/DDBJ whole genome shotgun (WGS) entry which is preliminary data.</text>
</comment>
<dbReference type="GO" id="GO:0003979">
    <property type="term" value="F:UDP-glucose 6-dehydrogenase activity"/>
    <property type="evidence" value="ECO:0007669"/>
    <property type="project" value="UniProtKB-EC"/>
</dbReference>
<dbReference type="GO" id="GO:0006065">
    <property type="term" value="P:UDP-glucuronate biosynthetic process"/>
    <property type="evidence" value="ECO:0007669"/>
    <property type="project" value="UniProtKB-UniPathway"/>
</dbReference>
<dbReference type="PIRSF" id="PIRSF000124">
    <property type="entry name" value="UDPglc_GDPman_dh"/>
    <property type="match status" value="1"/>
</dbReference>
<dbReference type="SUPFAM" id="SSF51735">
    <property type="entry name" value="NAD(P)-binding Rossmann-fold domains"/>
    <property type="match status" value="1"/>
</dbReference>
<dbReference type="AlphaFoldDB" id="A0A164AU07"/>
<comment type="similarity">
    <text evidence="2 7">Belongs to the UDP-glucose/GDP-mannose dehydrogenase family.</text>
</comment>
<keyword evidence="4 7" id="KW-0560">Oxidoreductase</keyword>
<dbReference type="InterPro" id="IPR028357">
    <property type="entry name" value="UDPglc_DH_bac"/>
</dbReference>
<keyword evidence="13" id="KW-1185">Reference proteome</keyword>
<dbReference type="Pfam" id="PF00984">
    <property type="entry name" value="UDPG_MGDP_dh"/>
    <property type="match status" value="1"/>
</dbReference>
<dbReference type="Gene3D" id="3.40.50.720">
    <property type="entry name" value="NAD(P)-binding Rossmann-like Domain"/>
    <property type="match status" value="2"/>
</dbReference>
<dbReference type="InterPro" id="IPR014027">
    <property type="entry name" value="UDP-Glc/GDP-Man_DH_C"/>
</dbReference>
<dbReference type="GO" id="GO:0000271">
    <property type="term" value="P:polysaccharide biosynthetic process"/>
    <property type="evidence" value="ECO:0007669"/>
    <property type="project" value="InterPro"/>
</dbReference>
<dbReference type="InterPro" id="IPR017476">
    <property type="entry name" value="UDP-Glc/GDP-Man"/>
</dbReference>
<organism evidence="12 13">
    <name type="scientific">Mycobacterium ostraviense</name>
    <dbReference type="NCBI Taxonomy" id="2738409"/>
    <lineage>
        <taxon>Bacteria</taxon>
        <taxon>Bacillati</taxon>
        <taxon>Actinomycetota</taxon>
        <taxon>Actinomycetes</taxon>
        <taxon>Mycobacteriales</taxon>
        <taxon>Mycobacteriaceae</taxon>
        <taxon>Mycobacterium</taxon>
    </lineage>
</organism>
<sequence>MSAPPRVGVVGVGYVGLTTAVCMAARGLHTIAVDIDDDKVRKLSAGIPVIDEPELPKLLRAGLSRRLLSFSASFEALADCDVVYVCAPTPSADDGQADLGAVHLVVDRLAAVLGCGAIVALKSTVPVGTASAVANRLRGTGIRVVSTPEFLREGHAVHDFRHPDRLVIGTVDDVAAQRVRETYGPEAEPVLRMTPESAELAKYASNAFLAVKLSYTNSLAALCARVGADIDDVTGCMGADGRIGAEFLRPGPGWGGSCLPKDTAALVHTARGHGVCFAEVEAARVTNAAQANRIAGALRSAMGRPLSGRRITALGLTFKAQTSDTRDSPALTACAELARAGAQVMAYDPQLGNIDPVILQRAEVTAVDEPYRAAKAADGILVLTEWPQFRDLDWHSIAREAPVAVVLDTRNLLDPAGIRAAGLTYLGNGAPQGF</sequence>
<dbReference type="InterPro" id="IPR014026">
    <property type="entry name" value="UDP-Glc/GDP-Man_DH_dimer"/>
</dbReference>
<dbReference type="Pfam" id="PF03720">
    <property type="entry name" value="UDPG_MGDP_dh_C"/>
    <property type="match status" value="1"/>
</dbReference>
<dbReference type="NCBIfam" id="TIGR03026">
    <property type="entry name" value="NDP-sugDHase"/>
    <property type="match status" value="1"/>
</dbReference>
<dbReference type="RefSeq" id="WP_075510516.1">
    <property type="nucleotide sequence ID" value="NZ_CP089224.1"/>
</dbReference>